<proteinExistence type="predicted"/>
<keyword evidence="3" id="KW-1185">Reference proteome</keyword>
<sequence length="101" mass="11753">MGWAWQQRQSRQPRLPGRHTLVTVHRVLFPEADFQAEGLAAAIVEWSQREFSMPPVAFGTSFDRAANRFVFTWQAHQRPQGAEVRRMRPARDLHGRFLPNT</sequence>
<dbReference type="Proteomes" id="UP000829494">
    <property type="component" value="Chromosome"/>
</dbReference>
<reference evidence="2 3" key="1">
    <citation type="submission" date="2022-03" db="EMBL/GenBank/DDBJ databases">
        <title>Complete genome of Streptomyces rimosus ssp. rimosus R7 (=ATCC 10970).</title>
        <authorList>
            <person name="Beganovic S."/>
            <person name="Ruckert C."/>
            <person name="Busche T."/>
            <person name="Kalinowski J."/>
            <person name="Wittmann C."/>
        </authorList>
    </citation>
    <scope>NUCLEOTIDE SEQUENCE [LARGE SCALE GENOMIC DNA]</scope>
    <source>
        <strain evidence="2 3">R7</strain>
    </source>
</reference>
<evidence type="ECO:0000256" key="1">
    <source>
        <dbReference type="SAM" id="MobiDB-lite"/>
    </source>
</evidence>
<name>A0ABY3Z093_STRRM</name>
<protein>
    <submittedName>
        <fullName evidence="2">Uncharacterized protein</fullName>
    </submittedName>
</protein>
<gene>
    <name evidence="2" type="ORF">SRIMR7_14605</name>
</gene>
<feature type="compositionally biased region" description="Basic and acidic residues" evidence="1">
    <location>
        <begin position="83"/>
        <end position="95"/>
    </location>
</feature>
<dbReference type="EMBL" id="CP094298">
    <property type="protein sequence ID" value="UNZ03385.1"/>
    <property type="molecule type" value="Genomic_DNA"/>
</dbReference>
<feature type="region of interest" description="Disordered" evidence="1">
    <location>
        <begin position="81"/>
        <end position="101"/>
    </location>
</feature>
<accession>A0ABY3Z093</accession>
<evidence type="ECO:0000313" key="3">
    <source>
        <dbReference type="Proteomes" id="UP000829494"/>
    </source>
</evidence>
<organism evidence="2 3">
    <name type="scientific">Streptomyces rimosus subsp. rimosus</name>
    <dbReference type="NCBI Taxonomy" id="132474"/>
    <lineage>
        <taxon>Bacteria</taxon>
        <taxon>Bacillati</taxon>
        <taxon>Actinomycetota</taxon>
        <taxon>Actinomycetes</taxon>
        <taxon>Kitasatosporales</taxon>
        <taxon>Streptomycetaceae</taxon>
        <taxon>Streptomyces</taxon>
    </lineage>
</organism>
<evidence type="ECO:0000313" key="2">
    <source>
        <dbReference type="EMBL" id="UNZ03385.1"/>
    </source>
</evidence>